<reference evidence="2" key="1">
    <citation type="submission" date="2020-05" db="EMBL/GenBank/DDBJ databases">
        <authorList>
            <person name="Chiriac C."/>
            <person name="Salcher M."/>
            <person name="Ghai R."/>
            <person name="Kavagutti S V."/>
        </authorList>
    </citation>
    <scope>NUCLEOTIDE SEQUENCE</scope>
</reference>
<dbReference type="AlphaFoldDB" id="A0A6J6PIA6"/>
<dbReference type="EMBL" id="CAEZXP010000003">
    <property type="protein sequence ID" value="CAB4698409.1"/>
    <property type="molecule type" value="Genomic_DNA"/>
</dbReference>
<dbReference type="InterPro" id="IPR041916">
    <property type="entry name" value="Anti_sigma_zinc_sf"/>
</dbReference>
<dbReference type="InterPro" id="IPR027383">
    <property type="entry name" value="Znf_put"/>
</dbReference>
<dbReference type="Pfam" id="PF13490">
    <property type="entry name" value="zf-HC2"/>
    <property type="match status" value="1"/>
</dbReference>
<gene>
    <name evidence="2" type="ORF">UFOPK2399_01184</name>
</gene>
<protein>
    <submittedName>
        <fullName evidence="2">Unannotated protein</fullName>
    </submittedName>
</protein>
<sequence>MSLAGTESACALVLRAISLDLDGELSEFGSHRLRRHLAACEECRARREQMRFLVTLVREQPDVHAEHVMPAVPPRVRRVHFGQWGGAGLRVATTTAVAICIAVGVGGATLPVPHEATDQAKTRLAFADVQHLRAERGVLGL</sequence>
<evidence type="ECO:0000259" key="1">
    <source>
        <dbReference type="Pfam" id="PF13490"/>
    </source>
</evidence>
<evidence type="ECO:0000313" key="2">
    <source>
        <dbReference type="EMBL" id="CAB4698409.1"/>
    </source>
</evidence>
<proteinExistence type="predicted"/>
<organism evidence="2">
    <name type="scientific">freshwater metagenome</name>
    <dbReference type="NCBI Taxonomy" id="449393"/>
    <lineage>
        <taxon>unclassified sequences</taxon>
        <taxon>metagenomes</taxon>
        <taxon>ecological metagenomes</taxon>
    </lineage>
</organism>
<accession>A0A6J6PIA6</accession>
<feature type="domain" description="Putative zinc-finger" evidence="1">
    <location>
        <begin position="10"/>
        <end position="44"/>
    </location>
</feature>
<dbReference type="Gene3D" id="1.10.10.1320">
    <property type="entry name" value="Anti-sigma factor, zinc-finger domain"/>
    <property type="match status" value="1"/>
</dbReference>
<name>A0A6J6PIA6_9ZZZZ</name>